<dbReference type="PROSITE" id="PS00775">
    <property type="entry name" value="GLYCOSYL_HYDROL_F3"/>
    <property type="match status" value="1"/>
</dbReference>
<dbReference type="InterPro" id="IPR017853">
    <property type="entry name" value="GH"/>
</dbReference>
<dbReference type="PANTHER" id="PTHR30480">
    <property type="entry name" value="BETA-HEXOSAMINIDASE-RELATED"/>
    <property type="match status" value="1"/>
</dbReference>
<reference evidence="9 10" key="1">
    <citation type="submission" date="2021-03" db="EMBL/GenBank/DDBJ databases">
        <title>Genomic Encyclopedia of Type Strains, Phase IV (KMG-IV): sequencing the most valuable type-strain genomes for metagenomic binning, comparative biology and taxonomic classification.</title>
        <authorList>
            <person name="Goeker M."/>
        </authorList>
    </citation>
    <scope>NUCLEOTIDE SEQUENCE [LARGE SCALE GENOMIC DNA]</scope>
    <source>
        <strain evidence="9 10">DSM 24004</strain>
    </source>
</reference>
<evidence type="ECO:0000256" key="5">
    <source>
        <dbReference type="ARBA" id="ARBA00023295"/>
    </source>
</evidence>
<dbReference type="Pfam" id="PF00933">
    <property type="entry name" value="Glyco_hydro_3"/>
    <property type="match status" value="1"/>
</dbReference>
<evidence type="ECO:0000256" key="4">
    <source>
        <dbReference type="ARBA" id="ARBA00022801"/>
    </source>
</evidence>
<keyword evidence="10" id="KW-1185">Reference proteome</keyword>
<dbReference type="InterPro" id="IPR050226">
    <property type="entry name" value="NagZ_Beta-hexosaminidase"/>
</dbReference>
<feature type="signal peptide" evidence="7">
    <location>
        <begin position="1"/>
        <end position="22"/>
    </location>
</feature>
<evidence type="ECO:0000256" key="1">
    <source>
        <dbReference type="ARBA" id="ARBA00001231"/>
    </source>
</evidence>
<dbReference type="SUPFAM" id="SSF51445">
    <property type="entry name" value="(Trans)glycosidases"/>
    <property type="match status" value="1"/>
</dbReference>
<feature type="domain" description="Glycoside hydrolase family 3 N-terminal" evidence="8">
    <location>
        <begin position="68"/>
        <end position="380"/>
    </location>
</feature>
<dbReference type="Gene3D" id="3.20.20.300">
    <property type="entry name" value="Glycoside hydrolase, family 3, N-terminal domain"/>
    <property type="match status" value="1"/>
</dbReference>
<evidence type="ECO:0000313" key="10">
    <source>
        <dbReference type="Proteomes" id="UP001519342"/>
    </source>
</evidence>
<protein>
    <recommendedName>
        <fullName evidence="3">beta-N-acetylhexosaminidase</fullName>
        <ecNumber evidence="3">3.2.1.52</ecNumber>
    </recommendedName>
</protein>
<evidence type="ECO:0000256" key="3">
    <source>
        <dbReference type="ARBA" id="ARBA00012663"/>
    </source>
</evidence>
<gene>
    <name evidence="9" type="ORF">J2Z76_001695</name>
</gene>
<organism evidence="9 10">
    <name type="scientific">Sedimentibacter acidaminivorans</name>
    <dbReference type="NCBI Taxonomy" id="913099"/>
    <lineage>
        <taxon>Bacteria</taxon>
        <taxon>Bacillati</taxon>
        <taxon>Bacillota</taxon>
        <taxon>Tissierellia</taxon>
        <taxon>Sedimentibacter</taxon>
    </lineage>
</organism>
<keyword evidence="4 9" id="KW-0378">Hydrolase</keyword>
<evidence type="ECO:0000256" key="7">
    <source>
        <dbReference type="SAM" id="SignalP"/>
    </source>
</evidence>
<dbReference type="EC" id="3.2.1.52" evidence="3"/>
<evidence type="ECO:0000259" key="8">
    <source>
        <dbReference type="Pfam" id="PF00933"/>
    </source>
</evidence>
<dbReference type="PROSITE" id="PS51257">
    <property type="entry name" value="PROKAR_LIPOPROTEIN"/>
    <property type="match status" value="1"/>
</dbReference>
<dbReference type="InterPro" id="IPR019800">
    <property type="entry name" value="Glyco_hydro_3_AS"/>
</dbReference>
<comment type="similarity">
    <text evidence="2">Belongs to the glycosyl hydrolase 3 family.</text>
</comment>
<feature type="region of interest" description="Disordered" evidence="6">
    <location>
        <begin position="22"/>
        <end position="46"/>
    </location>
</feature>
<comment type="catalytic activity">
    <reaction evidence="1">
        <text>Hydrolysis of terminal non-reducing N-acetyl-D-hexosamine residues in N-acetyl-beta-D-hexosaminides.</text>
        <dbReference type="EC" id="3.2.1.52"/>
    </reaction>
</comment>
<keyword evidence="5 9" id="KW-0326">Glycosidase</keyword>
<dbReference type="Proteomes" id="UP001519342">
    <property type="component" value="Unassembled WGS sequence"/>
</dbReference>
<keyword evidence="7" id="KW-0732">Signal</keyword>
<dbReference type="RefSeq" id="WP_209511574.1">
    <property type="nucleotide sequence ID" value="NZ_JAGGKS010000004.1"/>
</dbReference>
<accession>A0ABS4GDS8</accession>
<feature type="chain" id="PRO_5045795654" description="beta-N-acetylhexosaminidase" evidence="7">
    <location>
        <begin position="23"/>
        <end position="390"/>
    </location>
</feature>
<dbReference type="InterPro" id="IPR036962">
    <property type="entry name" value="Glyco_hydro_3_N_sf"/>
</dbReference>
<dbReference type="EMBL" id="JAGGKS010000004">
    <property type="protein sequence ID" value="MBP1925834.1"/>
    <property type="molecule type" value="Genomic_DNA"/>
</dbReference>
<evidence type="ECO:0000256" key="6">
    <source>
        <dbReference type="SAM" id="MobiDB-lite"/>
    </source>
</evidence>
<evidence type="ECO:0000256" key="2">
    <source>
        <dbReference type="ARBA" id="ARBA00005336"/>
    </source>
</evidence>
<sequence>MKKLLFISIVLTILLTACNKSNDNNTNDNKPPNEDPSNSDNITENNLDDKNIFKDYNEDALKYLEKLTLEEKIGQIFLARCPLEEDLNSFLSLNPGGFILFGRDFADKTRDEIISNIEGYQSASKMPMIIGVDEEGGTVVRASSNPLLSNERFKSPQELYEIDGFDEIKKDTILKSKFLLELGINLNLAPVADVSTNDTDFINQRSFGKSAGETSEYVRTVVNAMKESGISGTLKHFPGYGNNADTHTGSAYDKRPYENFILNDFLPFGAGIESNVESILISHNVVESIDANLPASLSKITHDILRNELNFTGVIMTDDMSMGAIQELETSQAPEVIAVQAGNDMLIVTDYITSYNSLLTAVKNGEISEERINESVLKILEWKYYMGIIK</sequence>
<dbReference type="InterPro" id="IPR001764">
    <property type="entry name" value="Glyco_hydro_3_N"/>
</dbReference>
<dbReference type="PANTHER" id="PTHR30480:SF13">
    <property type="entry name" value="BETA-HEXOSAMINIDASE"/>
    <property type="match status" value="1"/>
</dbReference>
<name>A0ABS4GDS8_9FIRM</name>
<comment type="caution">
    <text evidence="9">The sequence shown here is derived from an EMBL/GenBank/DDBJ whole genome shotgun (WGS) entry which is preliminary data.</text>
</comment>
<proteinExistence type="inferred from homology"/>
<evidence type="ECO:0000313" key="9">
    <source>
        <dbReference type="EMBL" id="MBP1925834.1"/>
    </source>
</evidence>
<dbReference type="GO" id="GO:0004563">
    <property type="term" value="F:beta-N-acetylhexosaminidase activity"/>
    <property type="evidence" value="ECO:0007669"/>
    <property type="project" value="UniProtKB-EC"/>
</dbReference>